<dbReference type="Proteomes" id="UP000342249">
    <property type="component" value="Unassembled WGS sequence"/>
</dbReference>
<proteinExistence type="predicted"/>
<feature type="transmembrane region" description="Helical" evidence="1">
    <location>
        <begin position="51"/>
        <end position="72"/>
    </location>
</feature>
<feature type="transmembrane region" description="Helical" evidence="1">
    <location>
        <begin position="12"/>
        <end position="31"/>
    </location>
</feature>
<keyword evidence="1" id="KW-0812">Transmembrane</keyword>
<dbReference type="AlphaFoldDB" id="A0A5N7IUX3"/>
<feature type="transmembrane region" description="Helical" evidence="1">
    <location>
        <begin position="84"/>
        <end position="105"/>
    </location>
</feature>
<evidence type="ECO:0000256" key="1">
    <source>
        <dbReference type="SAM" id="Phobius"/>
    </source>
</evidence>
<protein>
    <submittedName>
        <fullName evidence="2">Uncharacterized protein</fullName>
    </submittedName>
</protein>
<keyword evidence="1" id="KW-1133">Transmembrane helix</keyword>
<name>A0A5N7IUX3_9CLOT</name>
<dbReference type="EMBL" id="SPSF01000055">
    <property type="protein sequence ID" value="MPQ64710.1"/>
    <property type="molecule type" value="Genomic_DNA"/>
</dbReference>
<keyword evidence="1" id="KW-0472">Membrane</keyword>
<organism evidence="2 3">
    <name type="scientific">Clostridium estertheticum</name>
    <dbReference type="NCBI Taxonomy" id="238834"/>
    <lineage>
        <taxon>Bacteria</taxon>
        <taxon>Bacillati</taxon>
        <taxon>Bacillota</taxon>
        <taxon>Clostridia</taxon>
        <taxon>Eubacteriales</taxon>
        <taxon>Clostridiaceae</taxon>
        <taxon>Clostridium</taxon>
    </lineage>
</organism>
<evidence type="ECO:0000313" key="2">
    <source>
        <dbReference type="EMBL" id="MPQ64710.1"/>
    </source>
</evidence>
<accession>A0A5N7IUX3</accession>
<comment type="caution">
    <text evidence="2">The sequence shown here is derived from an EMBL/GenBank/DDBJ whole genome shotgun (WGS) entry which is preliminary data.</text>
</comment>
<evidence type="ECO:0000313" key="3">
    <source>
        <dbReference type="Proteomes" id="UP000342249"/>
    </source>
</evidence>
<reference evidence="2" key="1">
    <citation type="journal article" date="2019" name="Lett. Appl. Microbiol.">
        <title>A case of 'blown pack' spoilage of vacuum-packaged pork likely associated with Clostridium estertheticum in Canada.</title>
        <authorList>
            <person name="Zhang P."/>
            <person name="Ward P."/>
            <person name="McMullen L.M."/>
            <person name="Yang X."/>
        </authorList>
    </citation>
    <scope>NUCLEOTIDE SEQUENCE [LARGE SCALE GENOMIC DNA]</scope>
    <source>
        <strain evidence="2">MA19</strain>
    </source>
</reference>
<gene>
    <name evidence="2" type="ORF">E4V82_21790</name>
</gene>
<sequence>MLDKIRKINIKKAGVCSVTIGLINIIVHILIITQTMPYTWVNGGRSVSFELARQTSLSSIYITIFSIIISLIASKIIPLKMNKFWSKFLTVFLVVTLPLGLIGIGEQFLGTMFEKCFMSIVVIIGFLSDTRIAVEKRW</sequence>
<dbReference type="RefSeq" id="WP_152753864.1">
    <property type="nucleotide sequence ID" value="NZ_SPSE01000054.1"/>
</dbReference>